<feature type="compositionally biased region" description="Basic and acidic residues" evidence="13">
    <location>
        <begin position="486"/>
        <end position="535"/>
    </location>
</feature>
<evidence type="ECO:0000313" key="15">
    <source>
        <dbReference type="EMBL" id="GMI34659.1"/>
    </source>
</evidence>
<dbReference type="FunFam" id="1.10.510.10:FF:000172">
    <property type="entry name" value="serine/threonine-protein kinase Nek1 isoform X1"/>
    <property type="match status" value="1"/>
</dbReference>
<evidence type="ECO:0000256" key="7">
    <source>
        <dbReference type="ARBA" id="ARBA00022741"/>
    </source>
</evidence>
<dbReference type="GO" id="GO:0046872">
    <property type="term" value="F:metal ion binding"/>
    <property type="evidence" value="ECO:0007669"/>
    <property type="project" value="UniProtKB-KW"/>
</dbReference>
<evidence type="ECO:0000256" key="10">
    <source>
        <dbReference type="ARBA" id="ARBA00022842"/>
    </source>
</evidence>
<keyword evidence="16" id="KW-1185">Reference proteome</keyword>
<organism evidence="15 16">
    <name type="scientific">Triparma columacea</name>
    <dbReference type="NCBI Taxonomy" id="722753"/>
    <lineage>
        <taxon>Eukaryota</taxon>
        <taxon>Sar</taxon>
        <taxon>Stramenopiles</taxon>
        <taxon>Ochrophyta</taxon>
        <taxon>Bolidophyceae</taxon>
        <taxon>Parmales</taxon>
        <taxon>Triparmaceae</taxon>
        <taxon>Triparma</taxon>
    </lineage>
</organism>
<feature type="compositionally biased region" description="Acidic residues" evidence="13">
    <location>
        <begin position="791"/>
        <end position="804"/>
    </location>
</feature>
<keyword evidence="7" id="KW-0547">Nucleotide-binding</keyword>
<gene>
    <name evidence="15" type="ORF">TrCOL_g13023</name>
</gene>
<feature type="compositionally biased region" description="Basic and acidic residues" evidence="13">
    <location>
        <begin position="543"/>
        <end position="564"/>
    </location>
</feature>
<comment type="caution">
    <text evidence="15">The sequence shown here is derived from an EMBL/GenBank/DDBJ whole genome shotgun (WGS) entry which is preliminary data.</text>
</comment>
<dbReference type="InterPro" id="IPR051131">
    <property type="entry name" value="NEK_Ser/Thr_kinase_NIMA"/>
</dbReference>
<dbReference type="InterPro" id="IPR011009">
    <property type="entry name" value="Kinase-like_dom_sf"/>
</dbReference>
<keyword evidence="5" id="KW-0808">Transferase</keyword>
<dbReference type="EMBL" id="BRYA01000045">
    <property type="protein sequence ID" value="GMI34659.1"/>
    <property type="molecule type" value="Genomic_DNA"/>
</dbReference>
<evidence type="ECO:0000256" key="11">
    <source>
        <dbReference type="ARBA" id="ARBA00047899"/>
    </source>
</evidence>
<feature type="compositionally biased region" description="Basic residues" evidence="13">
    <location>
        <begin position="575"/>
        <end position="588"/>
    </location>
</feature>
<dbReference type="Gene3D" id="1.10.510.10">
    <property type="entry name" value="Transferase(Phosphotransferase) domain 1"/>
    <property type="match status" value="1"/>
</dbReference>
<comment type="similarity">
    <text evidence="2">Belongs to the protein kinase superfamily. NEK Ser/Thr protein kinase family. NIMA subfamily.</text>
</comment>
<dbReference type="AlphaFoldDB" id="A0A9W7G7B1"/>
<dbReference type="PROSITE" id="PS50011">
    <property type="entry name" value="PROTEIN_KINASE_DOM"/>
    <property type="match status" value="1"/>
</dbReference>
<feature type="region of interest" description="Disordered" evidence="13">
    <location>
        <begin position="837"/>
        <end position="940"/>
    </location>
</feature>
<proteinExistence type="inferred from homology"/>
<dbReference type="CDD" id="cd08215">
    <property type="entry name" value="STKc_Nek"/>
    <property type="match status" value="1"/>
</dbReference>
<evidence type="ECO:0000259" key="14">
    <source>
        <dbReference type="PROSITE" id="PS50011"/>
    </source>
</evidence>
<name>A0A9W7G7B1_9STRA</name>
<evidence type="ECO:0000256" key="3">
    <source>
        <dbReference type="ARBA" id="ARBA00012513"/>
    </source>
</evidence>
<comment type="catalytic activity">
    <reaction evidence="12">
        <text>L-seryl-[protein] + ATP = O-phospho-L-seryl-[protein] + ADP + H(+)</text>
        <dbReference type="Rhea" id="RHEA:17989"/>
        <dbReference type="Rhea" id="RHEA-COMP:9863"/>
        <dbReference type="Rhea" id="RHEA-COMP:11604"/>
        <dbReference type="ChEBI" id="CHEBI:15378"/>
        <dbReference type="ChEBI" id="CHEBI:29999"/>
        <dbReference type="ChEBI" id="CHEBI:30616"/>
        <dbReference type="ChEBI" id="CHEBI:83421"/>
        <dbReference type="ChEBI" id="CHEBI:456216"/>
        <dbReference type="EC" id="2.7.11.1"/>
    </reaction>
</comment>
<reference evidence="16" key="1">
    <citation type="journal article" date="2023" name="Commun. Biol.">
        <title>Genome analysis of Parmales, the sister group of diatoms, reveals the evolutionary specialization of diatoms from phago-mixotrophs to photoautotrophs.</title>
        <authorList>
            <person name="Ban H."/>
            <person name="Sato S."/>
            <person name="Yoshikawa S."/>
            <person name="Yamada K."/>
            <person name="Nakamura Y."/>
            <person name="Ichinomiya M."/>
            <person name="Sato N."/>
            <person name="Blanc-Mathieu R."/>
            <person name="Endo H."/>
            <person name="Kuwata A."/>
            <person name="Ogata H."/>
        </authorList>
    </citation>
    <scope>NUCLEOTIDE SEQUENCE [LARGE SCALE GENOMIC DNA]</scope>
</reference>
<feature type="region of interest" description="Disordered" evidence="13">
    <location>
        <begin position="637"/>
        <end position="729"/>
    </location>
</feature>
<evidence type="ECO:0000256" key="6">
    <source>
        <dbReference type="ARBA" id="ARBA00022723"/>
    </source>
</evidence>
<sequence>MDNYDPIRVLGEGSFGKVYLMRNKRERGAGAMVCVKVIKLKNIPRKEREACKKEVDLLRRLNHPNICGYRDSFMSRNRDSLCIVMEFCDGGDLSDIIKNAKRQLFSEAKILHYFVQMSLGLHYMHSRRILHRDLKTQNIFLLGNGRLVLGDLGICKVLEGTSDFAKTCIGTPYYMSPEIFKNKPYSHKADIWALGCVLYEMVTLKHAFDGSSINQLASKIIKGKFPPISSRYSAHLKDLITAMLHVNPSKRPSIQRILTLPFIKRHIQDFISDIVNRPVSNIGAGTKMVKVAAINLANDESSNAEPKEVVGLKEQLKSLGLQNLIAKVAGIDVPSVDVPEPETAIPAPLSSRSSASNLRGNKAGAIPSNPVPTPLSARRKEQARANQRALTREEERKKAVETALARLRQEREERLQRRNKLGVHNRMPREPMKNPLPSAARGNMARKNSNASKLHPESKAPLRRNYSNYNQRKQPPAKQVAELENWEERRRAAVAREKEKQRAAAAKERAIMERRGAERREKEKERREKEKERQMVRQQMEQQKLEEKKKKEEAERATKAKERMQMQLPSSNFPQHHRPSGAQQKRRPVPPALQEKLGVKKNSVEEKQKKTADLKAQQMEAIAKLKKDKEILDQRMKSKMMSKGKPEPELKGPPIPARNPSGAAADKIFVPAIPKKPSSKGARQLPSSVSEAHIVGKPENEAAKEGGRVGKKSASSADLVKGKGSGANPVVPKKVIKADLLANRIVEAAAKGAKGVIVRKSIDSDSRLGAASEEGEEESDGGDSSDFSQSDSEEEFELEEEEEEGGKGNDEVLEEREKELERELLVATLRCEELTETIKRCGPAVRQGEEEEEEEEGEKGPLLMGSVNDDDEEEEEEEEGLEAVDEGMIEVSLESSGEDKAKENKAVSNIVDPKDTTPKRRGGKKSVSEKTISAPTPENGRGSIRARVRFLQQRCIKVLGEQVYDRAYEFLKESQDMDRSDEEVEEGLKGILGEKRVMTFGNLIDQIVFMEQC</sequence>
<feature type="region of interest" description="Disordered" evidence="13">
    <location>
        <begin position="411"/>
        <end position="612"/>
    </location>
</feature>
<feature type="region of interest" description="Disordered" evidence="13">
    <location>
        <begin position="761"/>
        <end position="819"/>
    </location>
</feature>
<dbReference type="Pfam" id="PF00069">
    <property type="entry name" value="Pkinase"/>
    <property type="match status" value="1"/>
</dbReference>
<dbReference type="Proteomes" id="UP001165065">
    <property type="component" value="Unassembled WGS sequence"/>
</dbReference>
<dbReference type="EC" id="2.7.11.1" evidence="3"/>
<evidence type="ECO:0000256" key="12">
    <source>
        <dbReference type="ARBA" id="ARBA00048679"/>
    </source>
</evidence>
<keyword evidence="10" id="KW-0460">Magnesium</keyword>
<feature type="compositionally biased region" description="Basic and acidic residues" evidence="13">
    <location>
        <begin position="694"/>
        <end position="708"/>
    </location>
</feature>
<evidence type="ECO:0000313" key="16">
    <source>
        <dbReference type="Proteomes" id="UP001165065"/>
    </source>
</evidence>
<dbReference type="PROSITE" id="PS00108">
    <property type="entry name" value="PROTEIN_KINASE_ST"/>
    <property type="match status" value="1"/>
</dbReference>
<evidence type="ECO:0000256" key="8">
    <source>
        <dbReference type="ARBA" id="ARBA00022777"/>
    </source>
</evidence>
<dbReference type="PANTHER" id="PTHR44899:SF3">
    <property type="entry name" value="SERINE_THREONINE-PROTEIN KINASE NEK1"/>
    <property type="match status" value="1"/>
</dbReference>
<feature type="domain" description="Protein kinase" evidence="14">
    <location>
        <begin position="4"/>
        <end position="263"/>
    </location>
</feature>
<feature type="compositionally biased region" description="Basic and acidic residues" evidence="13">
    <location>
        <begin position="805"/>
        <end position="819"/>
    </location>
</feature>
<keyword evidence="4" id="KW-0723">Serine/threonine-protein kinase</keyword>
<evidence type="ECO:0000256" key="5">
    <source>
        <dbReference type="ARBA" id="ARBA00022679"/>
    </source>
</evidence>
<keyword evidence="6" id="KW-0479">Metal-binding</keyword>
<dbReference type="SMART" id="SM00220">
    <property type="entry name" value="S_TKc"/>
    <property type="match status" value="1"/>
</dbReference>
<dbReference type="SUPFAM" id="SSF56112">
    <property type="entry name" value="Protein kinase-like (PK-like)"/>
    <property type="match status" value="1"/>
</dbReference>
<dbReference type="GO" id="GO:0004674">
    <property type="term" value="F:protein serine/threonine kinase activity"/>
    <property type="evidence" value="ECO:0007669"/>
    <property type="project" value="UniProtKB-KW"/>
</dbReference>
<feature type="compositionally biased region" description="Polar residues" evidence="13">
    <location>
        <begin position="350"/>
        <end position="359"/>
    </location>
</feature>
<comment type="catalytic activity">
    <reaction evidence="11">
        <text>L-threonyl-[protein] + ATP = O-phospho-L-threonyl-[protein] + ADP + H(+)</text>
        <dbReference type="Rhea" id="RHEA:46608"/>
        <dbReference type="Rhea" id="RHEA-COMP:11060"/>
        <dbReference type="Rhea" id="RHEA-COMP:11605"/>
        <dbReference type="ChEBI" id="CHEBI:15378"/>
        <dbReference type="ChEBI" id="CHEBI:30013"/>
        <dbReference type="ChEBI" id="CHEBI:30616"/>
        <dbReference type="ChEBI" id="CHEBI:61977"/>
        <dbReference type="ChEBI" id="CHEBI:456216"/>
        <dbReference type="EC" id="2.7.11.1"/>
    </reaction>
</comment>
<dbReference type="Gene3D" id="3.30.200.20">
    <property type="entry name" value="Phosphorylase Kinase, domain 1"/>
    <property type="match status" value="1"/>
</dbReference>
<feature type="region of interest" description="Disordered" evidence="13">
    <location>
        <begin position="343"/>
        <end position="398"/>
    </location>
</feature>
<dbReference type="GO" id="GO:0005524">
    <property type="term" value="F:ATP binding"/>
    <property type="evidence" value="ECO:0007669"/>
    <property type="project" value="UniProtKB-KW"/>
</dbReference>
<dbReference type="OrthoDB" id="248923at2759"/>
<dbReference type="InterPro" id="IPR000719">
    <property type="entry name" value="Prot_kinase_dom"/>
</dbReference>
<feature type="compositionally biased region" description="Acidic residues" evidence="13">
    <location>
        <begin position="773"/>
        <end position="783"/>
    </location>
</feature>
<evidence type="ECO:0000256" key="9">
    <source>
        <dbReference type="ARBA" id="ARBA00022840"/>
    </source>
</evidence>
<keyword evidence="9" id="KW-0067">ATP-binding</keyword>
<dbReference type="FunFam" id="3.30.200.20:FF:000097">
    <property type="entry name" value="Probable serine/threonine-protein kinase nek1"/>
    <property type="match status" value="1"/>
</dbReference>
<keyword evidence="8" id="KW-0418">Kinase</keyword>
<evidence type="ECO:0000256" key="2">
    <source>
        <dbReference type="ARBA" id="ARBA00010886"/>
    </source>
</evidence>
<dbReference type="InterPro" id="IPR008271">
    <property type="entry name" value="Ser/Thr_kinase_AS"/>
</dbReference>
<protein>
    <recommendedName>
        <fullName evidence="3">non-specific serine/threonine protein kinase</fullName>
        <ecNumber evidence="3">2.7.11.1</ecNumber>
    </recommendedName>
</protein>
<feature type="compositionally biased region" description="Basic and acidic residues" evidence="13">
    <location>
        <begin position="602"/>
        <end position="612"/>
    </location>
</feature>
<dbReference type="PANTHER" id="PTHR44899">
    <property type="entry name" value="CAMK FAMILY PROTEIN KINASE"/>
    <property type="match status" value="1"/>
</dbReference>
<evidence type="ECO:0000256" key="13">
    <source>
        <dbReference type="SAM" id="MobiDB-lite"/>
    </source>
</evidence>
<accession>A0A9W7G7B1</accession>
<feature type="compositionally biased region" description="Acidic residues" evidence="13">
    <location>
        <begin position="868"/>
        <end position="888"/>
    </location>
</feature>
<evidence type="ECO:0000256" key="4">
    <source>
        <dbReference type="ARBA" id="ARBA00022527"/>
    </source>
</evidence>
<evidence type="ECO:0000256" key="1">
    <source>
        <dbReference type="ARBA" id="ARBA00001946"/>
    </source>
</evidence>
<comment type="cofactor">
    <cofactor evidence="1">
        <name>Mg(2+)</name>
        <dbReference type="ChEBI" id="CHEBI:18420"/>
    </cofactor>
</comment>